<evidence type="ECO:0000313" key="3">
    <source>
        <dbReference type="EMBL" id="RCG15580.1"/>
    </source>
</evidence>
<dbReference type="PANTHER" id="PTHR43752:SF2">
    <property type="entry name" value="BNR_ASP-BOX REPEAT FAMILY PROTEIN"/>
    <property type="match status" value="1"/>
</dbReference>
<organism evidence="3 4">
    <name type="scientific">Streptomyces diacarni</name>
    <dbReference type="NCBI Taxonomy" id="2800381"/>
    <lineage>
        <taxon>Bacteria</taxon>
        <taxon>Bacillati</taxon>
        <taxon>Actinomycetota</taxon>
        <taxon>Actinomycetes</taxon>
        <taxon>Kitasatosporales</taxon>
        <taxon>Streptomycetaceae</taxon>
        <taxon>Streptomyces</taxon>
    </lineage>
</organism>
<dbReference type="EMBL" id="QOIN01000066">
    <property type="protein sequence ID" value="RCG15580.1"/>
    <property type="molecule type" value="Genomic_DNA"/>
</dbReference>
<dbReference type="Proteomes" id="UP000252914">
    <property type="component" value="Unassembled WGS sequence"/>
</dbReference>
<dbReference type="SUPFAM" id="SSF50939">
    <property type="entry name" value="Sialidases"/>
    <property type="match status" value="1"/>
</dbReference>
<dbReference type="PANTHER" id="PTHR43752">
    <property type="entry name" value="BNR/ASP-BOX REPEAT FAMILY PROTEIN"/>
    <property type="match status" value="1"/>
</dbReference>
<evidence type="ECO:0000259" key="2">
    <source>
        <dbReference type="Pfam" id="PF13088"/>
    </source>
</evidence>
<proteinExistence type="predicted"/>
<dbReference type="RefSeq" id="WP_114025139.1">
    <property type="nucleotide sequence ID" value="NZ_QOIN01000066.1"/>
</dbReference>
<protein>
    <submittedName>
        <fullName evidence="3">Exo-alpha-sialidase</fullName>
    </submittedName>
</protein>
<dbReference type="Pfam" id="PF13088">
    <property type="entry name" value="BNR_2"/>
    <property type="match status" value="1"/>
</dbReference>
<evidence type="ECO:0000313" key="4">
    <source>
        <dbReference type="Proteomes" id="UP000252914"/>
    </source>
</evidence>
<evidence type="ECO:0000256" key="1">
    <source>
        <dbReference type="SAM" id="MobiDB-lite"/>
    </source>
</evidence>
<keyword evidence="4" id="KW-1185">Reference proteome</keyword>
<name>A0A367EEC7_9ACTN</name>
<sequence length="396" mass="44617">MPQAGTMSPARIHSRPTGARYQDAHRKWQGIPSIERTRGGRLYVNWYSGKETETGGNFVVVTTSDDDGTSWDGPRFVVEHDDPEVRVYDPCLWRDPHDRLWMTWNQSRDFFDGRIGVWVATSDNPDDEEPVWSAPRRIANGIMMNKPTVLSDGTWLLPAAIWACHTPTEEHQLQAERFSNAYVSTDEGETISYLGGADVPNRSFDEHMIVERRDGRLWMLVRCFDGVGESFSDDGGRTWSPGRRSHIDGPCSRFHIRRLPSGRLLMINHADFGDRRSREEIELQGNVKEWKGRTNLTAFLSDDDGDTWPHRLPLDDREDISYPDAAVGPDGRIHVVYDHDRFGDRGVYLARFTEEDILAGRMDSADSAARLLVNRALALPEPGGDAPARVGTAAAG</sequence>
<comment type="caution">
    <text evidence="3">The sequence shown here is derived from an EMBL/GenBank/DDBJ whole genome shotgun (WGS) entry which is preliminary data.</text>
</comment>
<dbReference type="Gene3D" id="2.120.10.10">
    <property type="match status" value="1"/>
</dbReference>
<gene>
    <name evidence="3" type="ORF">DTL70_29945</name>
</gene>
<feature type="domain" description="Sialidase" evidence="2">
    <location>
        <begin position="40"/>
        <end position="335"/>
    </location>
</feature>
<dbReference type="InterPro" id="IPR036278">
    <property type="entry name" value="Sialidase_sf"/>
</dbReference>
<dbReference type="InterPro" id="IPR011040">
    <property type="entry name" value="Sialidase"/>
</dbReference>
<dbReference type="CDD" id="cd15482">
    <property type="entry name" value="Sialidase_non-viral"/>
    <property type="match status" value="1"/>
</dbReference>
<feature type="region of interest" description="Disordered" evidence="1">
    <location>
        <begin position="1"/>
        <end position="24"/>
    </location>
</feature>
<accession>A0A367EEC7</accession>
<dbReference type="AlphaFoldDB" id="A0A367EEC7"/>
<reference evidence="3 4" key="1">
    <citation type="submission" date="2018-06" db="EMBL/GenBank/DDBJ databases">
        <title>Streptomyces reniochalinae sp. nov. and Streptomyces diacarnus sp. nov. from marine sponges.</title>
        <authorList>
            <person name="Li L."/>
        </authorList>
    </citation>
    <scope>NUCLEOTIDE SEQUENCE [LARGE SCALE GENOMIC DNA]</scope>
    <source>
        <strain evidence="3 4">LHW51701</strain>
    </source>
</reference>